<evidence type="ECO:0000256" key="4">
    <source>
        <dbReference type="ARBA" id="ARBA00012438"/>
    </source>
</evidence>
<dbReference type="InterPro" id="IPR001610">
    <property type="entry name" value="PAC"/>
</dbReference>
<feature type="domain" description="PAC" evidence="21">
    <location>
        <begin position="1021"/>
        <end position="1073"/>
    </location>
</feature>
<keyword evidence="16" id="KW-0175">Coiled coil</keyword>
<dbReference type="InterPro" id="IPR033479">
    <property type="entry name" value="dCache_1"/>
</dbReference>
<evidence type="ECO:0000256" key="10">
    <source>
        <dbReference type="ARBA" id="ARBA00022989"/>
    </source>
</evidence>
<name>A0AAW9PXV2_9CYAN</name>
<dbReference type="SMART" id="SM00387">
    <property type="entry name" value="HATPase_c"/>
    <property type="match status" value="1"/>
</dbReference>
<dbReference type="InterPro" id="IPR000014">
    <property type="entry name" value="PAS"/>
</dbReference>
<dbReference type="InterPro" id="IPR036097">
    <property type="entry name" value="HisK_dim/P_sf"/>
</dbReference>
<dbReference type="PANTHER" id="PTHR43047:SF72">
    <property type="entry name" value="OSMOSENSING HISTIDINE PROTEIN KINASE SLN1"/>
    <property type="match status" value="1"/>
</dbReference>
<dbReference type="SUPFAM" id="SSF55785">
    <property type="entry name" value="PYP-like sensor domain (PAS domain)"/>
    <property type="match status" value="1"/>
</dbReference>
<evidence type="ECO:0000259" key="20">
    <source>
        <dbReference type="PROSITE" id="PS50112"/>
    </source>
</evidence>
<evidence type="ECO:0000313" key="25">
    <source>
        <dbReference type="Proteomes" id="UP001333818"/>
    </source>
</evidence>
<evidence type="ECO:0000256" key="7">
    <source>
        <dbReference type="ARBA" id="ARBA00022679"/>
    </source>
</evidence>
<keyword evidence="10 17" id="KW-1133">Transmembrane helix</keyword>
<dbReference type="InterPro" id="IPR029787">
    <property type="entry name" value="Nucleotide_cyclase"/>
</dbReference>
<dbReference type="Pfam" id="PF00072">
    <property type="entry name" value="Response_reg"/>
    <property type="match status" value="1"/>
</dbReference>
<evidence type="ECO:0000256" key="3">
    <source>
        <dbReference type="ARBA" id="ARBA00006402"/>
    </source>
</evidence>
<proteinExistence type="inferred from homology"/>
<evidence type="ECO:0000256" key="5">
    <source>
        <dbReference type="ARBA" id="ARBA00022475"/>
    </source>
</evidence>
<dbReference type="Pfam" id="PF00211">
    <property type="entry name" value="Guanylate_cyc"/>
    <property type="match status" value="1"/>
</dbReference>
<evidence type="ECO:0000259" key="19">
    <source>
        <dbReference type="PROSITE" id="PS50110"/>
    </source>
</evidence>
<dbReference type="SMART" id="SM00388">
    <property type="entry name" value="HisKA"/>
    <property type="match status" value="1"/>
</dbReference>
<dbReference type="CDD" id="cd06225">
    <property type="entry name" value="HAMP"/>
    <property type="match status" value="1"/>
</dbReference>
<dbReference type="Gene3D" id="3.40.50.2300">
    <property type="match status" value="1"/>
</dbReference>
<dbReference type="Pfam" id="PF02518">
    <property type="entry name" value="HATPase_c"/>
    <property type="match status" value="1"/>
</dbReference>
<keyword evidence="12 17" id="KW-0472">Membrane</keyword>
<dbReference type="SUPFAM" id="SSF158472">
    <property type="entry name" value="HAMP domain-like"/>
    <property type="match status" value="1"/>
</dbReference>
<dbReference type="PROSITE" id="PS50113">
    <property type="entry name" value="PAC"/>
    <property type="match status" value="1"/>
</dbReference>
<dbReference type="GO" id="GO:0009927">
    <property type="term" value="F:histidine phosphotransfer kinase activity"/>
    <property type="evidence" value="ECO:0007669"/>
    <property type="project" value="TreeGrafter"/>
</dbReference>
<dbReference type="GO" id="GO:0006355">
    <property type="term" value="P:regulation of DNA-templated transcription"/>
    <property type="evidence" value="ECO:0007669"/>
    <property type="project" value="InterPro"/>
</dbReference>
<dbReference type="InterPro" id="IPR036890">
    <property type="entry name" value="HATPase_C_sf"/>
</dbReference>
<feature type="repeat" description="TPR" evidence="15">
    <location>
        <begin position="1305"/>
        <end position="1338"/>
    </location>
</feature>
<evidence type="ECO:0000256" key="9">
    <source>
        <dbReference type="ARBA" id="ARBA00022777"/>
    </source>
</evidence>
<evidence type="ECO:0000256" key="14">
    <source>
        <dbReference type="PROSITE-ProRule" id="PRU00169"/>
    </source>
</evidence>
<feature type="domain" description="Histidine kinase" evidence="18">
    <location>
        <begin position="450"/>
        <end position="691"/>
    </location>
</feature>
<dbReference type="EC" id="2.7.13.3" evidence="4"/>
<dbReference type="NCBIfam" id="TIGR00229">
    <property type="entry name" value="sensory_box"/>
    <property type="match status" value="1"/>
</dbReference>
<dbReference type="SUPFAM" id="SSF55874">
    <property type="entry name" value="ATPase domain of HSP90 chaperone/DNA topoisomerase II/histidine kinase"/>
    <property type="match status" value="1"/>
</dbReference>
<dbReference type="SMART" id="SM00044">
    <property type="entry name" value="CYCc"/>
    <property type="match status" value="1"/>
</dbReference>
<dbReference type="Pfam" id="PF00989">
    <property type="entry name" value="PAS"/>
    <property type="match status" value="1"/>
</dbReference>
<dbReference type="SUPFAM" id="SSF52172">
    <property type="entry name" value="CheY-like"/>
    <property type="match status" value="1"/>
</dbReference>
<evidence type="ECO:0000259" key="21">
    <source>
        <dbReference type="PROSITE" id="PS50113"/>
    </source>
</evidence>
<dbReference type="PROSITE" id="PS50110">
    <property type="entry name" value="RESPONSE_REGULATORY"/>
    <property type="match status" value="1"/>
</dbReference>
<gene>
    <name evidence="24" type="ORF">V2H45_24085</name>
</gene>
<dbReference type="SMART" id="SM00086">
    <property type="entry name" value="PAC"/>
    <property type="match status" value="1"/>
</dbReference>
<dbReference type="SUPFAM" id="SSF55073">
    <property type="entry name" value="Nucleotide cyclase"/>
    <property type="match status" value="1"/>
</dbReference>
<dbReference type="Gene3D" id="3.30.450.20">
    <property type="entry name" value="PAS domain"/>
    <property type="match status" value="2"/>
</dbReference>
<evidence type="ECO:0000259" key="22">
    <source>
        <dbReference type="PROSITE" id="PS50125"/>
    </source>
</evidence>
<evidence type="ECO:0000256" key="1">
    <source>
        <dbReference type="ARBA" id="ARBA00000085"/>
    </source>
</evidence>
<dbReference type="PROSITE" id="PS50109">
    <property type="entry name" value="HIS_KIN"/>
    <property type="match status" value="1"/>
</dbReference>
<dbReference type="SMART" id="SM00304">
    <property type="entry name" value="HAMP"/>
    <property type="match status" value="1"/>
</dbReference>
<feature type="coiled-coil region" evidence="16">
    <location>
        <begin position="896"/>
        <end position="952"/>
    </location>
</feature>
<evidence type="ECO:0000256" key="2">
    <source>
        <dbReference type="ARBA" id="ARBA00004651"/>
    </source>
</evidence>
<dbReference type="InterPro" id="IPR001054">
    <property type="entry name" value="A/G_cyclase"/>
</dbReference>
<comment type="caution">
    <text evidence="24">The sequence shown here is derived from an EMBL/GenBank/DDBJ whole genome shotgun (WGS) entry which is preliminary data.</text>
</comment>
<comment type="similarity">
    <text evidence="3">In the N-terminal section; belongs to the phytochrome family.</text>
</comment>
<dbReference type="PROSITE" id="PS50112">
    <property type="entry name" value="PAS"/>
    <property type="match status" value="1"/>
</dbReference>
<evidence type="ECO:0000256" key="15">
    <source>
        <dbReference type="PROSITE-ProRule" id="PRU00339"/>
    </source>
</evidence>
<dbReference type="InterPro" id="IPR004358">
    <property type="entry name" value="Sig_transdc_His_kin-like_C"/>
</dbReference>
<keyword evidence="8 17" id="KW-0812">Transmembrane</keyword>
<dbReference type="Gene3D" id="3.30.565.10">
    <property type="entry name" value="Histidine kinase-like ATPase, C-terminal domain"/>
    <property type="match status" value="1"/>
</dbReference>
<dbReference type="InterPro" id="IPR003661">
    <property type="entry name" value="HisK_dim/P_dom"/>
</dbReference>
<dbReference type="CDD" id="cd07302">
    <property type="entry name" value="CHD"/>
    <property type="match status" value="1"/>
</dbReference>
<evidence type="ECO:0000256" key="11">
    <source>
        <dbReference type="ARBA" id="ARBA00023012"/>
    </source>
</evidence>
<organism evidence="24 25">
    <name type="scientific">Tumidithrix elongata BACA0141</name>
    <dbReference type="NCBI Taxonomy" id="2716417"/>
    <lineage>
        <taxon>Bacteria</taxon>
        <taxon>Bacillati</taxon>
        <taxon>Cyanobacteriota</taxon>
        <taxon>Cyanophyceae</taxon>
        <taxon>Pseudanabaenales</taxon>
        <taxon>Pseudanabaenaceae</taxon>
        <taxon>Tumidithrix</taxon>
        <taxon>Tumidithrix elongata</taxon>
    </lineage>
</organism>
<keyword evidence="9" id="KW-0418">Kinase</keyword>
<dbReference type="Gene3D" id="1.10.287.130">
    <property type="match status" value="1"/>
</dbReference>
<protein>
    <recommendedName>
        <fullName evidence="13">Circadian input-output histidine kinase CikA</fullName>
        <ecNumber evidence="4">2.7.13.3</ecNumber>
    </recommendedName>
</protein>
<dbReference type="InterPro" id="IPR001789">
    <property type="entry name" value="Sig_transdc_resp-reg_receiver"/>
</dbReference>
<dbReference type="PROSITE" id="PS50005">
    <property type="entry name" value="TPR"/>
    <property type="match status" value="1"/>
</dbReference>
<comment type="subcellular location">
    <subcellularLocation>
        <location evidence="2">Cell membrane</location>
        <topology evidence="2">Multi-pass membrane protein</topology>
    </subcellularLocation>
</comment>
<keyword evidence="5" id="KW-1003">Cell membrane</keyword>
<feature type="transmembrane region" description="Helical" evidence="17">
    <location>
        <begin position="20"/>
        <end position="41"/>
    </location>
</feature>
<dbReference type="CDD" id="cd00082">
    <property type="entry name" value="HisKA"/>
    <property type="match status" value="1"/>
</dbReference>
<feature type="domain" description="HAMP" evidence="23">
    <location>
        <begin position="376"/>
        <end position="428"/>
    </location>
</feature>
<dbReference type="CDD" id="cd12913">
    <property type="entry name" value="PDC1_MCP_like"/>
    <property type="match status" value="1"/>
</dbReference>
<feature type="domain" description="PAS" evidence="20">
    <location>
        <begin position="942"/>
        <end position="978"/>
    </location>
</feature>
<keyword evidence="25" id="KW-1185">Reference proteome</keyword>
<accession>A0AAW9PXV2</accession>
<sequence length="1369" mass="152600">MKVLTCLISKISGRLPLSLVLIAPFVLQIFGTVGLVGYLSFKNGEKAVDDLATQLNSEISTRIQQHVLGYLNKSHQTLEVTYAGIKSGNINLDDFPALQRYFWQIVQNRDMEAYISFGNANGEFVGVERQEDGRFQLKIRDRSTAPMREVYYLNDRGERDTLVTRAKYDTQSRPWYKAAVQAGKPSWSPIYPFFSRKNTLLGITPVLPIYTPTGELRGVLAINVTLLHITEFLSSLRISQSGQSFIMERSGDLVVSSTIPQPFRIKGEGEKREIERLKALDSNNPTVKATAQYLHDRFSNLNDIHQSQTLKFQIDGEWHYVQVLPCKERHGIDWLVVVVVPESDFMAQIHDNTRTTILLCLGALGLAIAVGLYTARWIVRPILKLEKAAIAVAEGDFSKTVHLDRSDELGVLAESFNSMAAQLQTSFTALEAKNTKLRELDKLKDEFLANTSHELRTPLNGIIGLAESLIDGATGPLSDNTKSNLDTIASAGRRLATLVNDILDFSRLKHRNIDLQIKPIAVREIVSVVLVLCQSLVGNKPLQLVNAVSADLPLVDADENRLQQILYNLLGNAIKFTETGTIEVSAKIVAGHVSTPLSRDGALSARLQSFLQNSQIEIAIADTGIGIPENKLDRIFESFEQADGSTARVYGGTGLGLAVTKQLVELHGGTIAVSSSVGEGSRFSFTLPMAKEHSQEHHLSDRPSISHPPEVLLDGTESKTVGLEPELSIPEFVAPELVERNGWASDLPSAHPTPHVPIAPPLIADEGNLKILIVDDEPVNLQVLVNNLSLANYAIAQANNGLEALALIEQGFKPDLVLLDVMMPHMTGYEVSQKLRERFMPSELPIVMLTAKNQVSDLVAGFEAGANDYLTKPFSKDELLARIKTHINLCKLISENRSLNLKHEELEQEKTDLEILLDATTEHADAVQEELKQQAIEALQASERRLRKFLEAMPVGVFVIDAEGKPYYINSLGEQLLGKGLVKNLASSKLSEAYKAYVRDTDEIYPTTDSPIYKALKGEISSVDDMEIRHGDRAIPIEVWGTPIRNEQGEILYAIAAFQDITERRKAQAERNKFTREIMELNIAYERFVPKEFLRFLNKASITDVKLGDQVQQEMTILFSDIRSFTSLSEGMSPQENFNFINEYLSVVTPEIHSRKGFIDKYIGDAVMALFPESPDDAVLGAIAMQKKVALFNEKRQLRGEVPITIGIGLHTGSLMLGTIGGAQRMEGTVIADAVNLASRLEGLTKMYGTAIAISEQTLFQLEDMEQYSYRFLDRVKVKGKQEAVAVFEIYDSEPLLQQQLKTRTRSNFEEAIVLYYQQQFDRAQQLFQAIVEINPQDIAAQLYLTRCEKYRKHGFPEEWESLQVLVEK</sequence>
<keyword evidence="15" id="KW-0802">TPR repeat</keyword>
<dbReference type="GO" id="GO:0009190">
    <property type="term" value="P:cyclic nucleotide biosynthetic process"/>
    <property type="evidence" value="ECO:0007669"/>
    <property type="project" value="InterPro"/>
</dbReference>
<dbReference type="SMART" id="SM00448">
    <property type="entry name" value="REC"/>
    <property type="match status" value="1"/>
</dbReference>
<reference evidence="24" key="1">
    <citation type="submission" date="2024-01" db="EMBL/GenBank/DDBJ databases">
        <title>Bank of Algae and Cyanobacteria of the Azores (BACA) strain genomes.</title>
        <authorList>
            <person name="Luz R."/>
            <person name="Cordeiro R."/>
            <person name="Fonseca A."/>
            <person name="Goncalves V."/>
        </authorList>
    </citation>
    <scope>NUCLEOTIDE SEQUENCE</scope>
    <source>
        <strain evidence="24">BACA0141</strain>
    </source>
</reference>
<comment type="catalytic activity">
    <reaction evidence="1">
        <text>ATP + protein L-histidine = ADP + protein N-phospho-L-histidine.</text>
        <dbReference type="EC" id="2.7.13.3"/>
    </reaction>
</comment>
<dbReference type="CDD" id="cd00130">
    <property type="entry name" value="PAS"/>
    <property type="match status" value="1"/>
</dbReference>
<dbReference type="InterPro" id="IPR013767">
    <property type="entry name" value="PAS_fold"/>
</dbReference>
<dbReference type="Gene3D" id="6.10.340.10">
    <property type="match status" value="1"/>
</dbReference>
<evidence type="ECO:0000259" key="18">
    <source>
        <dbReference type="PROSITE" id="PS50109"/>
    </source>
</evidence>
<evidence type="ECO:0000256" key="12">
    <source>
        <dbReference type="ARBA" id="ARBA00023136"/>
    </source>
</evidence>
<keyword evidence="11" id="KW-0902">Two-component regulatory system</keyword>
<evidence type="ECO:0000256" key="13">
    <source>
        <dbReference type="ARBA" id="ARBA00074306"/>
    </source>
</evidence>
<evidence type="ECO:0000256" key="6">
    <source>
        <dbReference type="ARBA" id="ARBA00022553"/>
    </source>
</evidence>
<evidence type="ECO:0000259" key="23">
    <source>
        <dbReference type="PROSITE" id="PS50885"/>
    </source>
</evidence>
<dbReference type="InterPro" id="IPR005467">
    <property type="entry name" value="His_kinase_dom"/>
</dbReference>
<feature type="domain" description="Guanylate cyclase" evidence="22">
    <location>
        <begin position="1116"/>
        <end position="1242"/>
    </location>
</feature>
<dbReference type="Proteomes" id="UP001333818">
    <property type="component" value="Unassembled WGS sequence"/>
</dbReference>
<dbReference type="InterPro" id="IPR035965">
    <property type="entry name" value="PAS-like_dom_sf"/>
</dbReference>
<keyword evidence="6 14" id="KW-0597">Phosphoprotein</keyword>
<dbReference type="PRINTS" id="PR00344">
    <property type="entry name" value="BCTRLSENSOR"/>
</dbReference>
<dbReference type="CDD" id="cd16922">
    <property type="entry name" value="HATPase_EvgS-ArcB-TorS-like"/>
    <property type="match status" value="1"/>
</dbReference>
<dbReference type="SUPFAM" id="SSF47384">
    <property type="entry name" value="Homodimeric domain of signal transducing histidine kinase"/>
    <property type="match status" value="1"/>
</dbReference>
<dbReference type="PROSITE" id="PS50885">
    <property type="entry name" value="HAMP"/>
    <property type="match status" value="1"/>
</dbReference>
<feature type="transmembrane region" description="Helical" evidence="17">
    <location>
        <begin position="356"/>
        <end position="379"/>
    </location>
</feature>
<evidence type="ECO:0000256" key="16">
    <source>
        <dbReference type="SAM" id="Coils"/>
    </source>
</evidence>
<evidence type="ECO:0000313" key="24">
    <source>
        <dbReference type="EMBL" id="MEE3719825.1"/>
    </source>
</evidence>
<dbReference type="FunFam" id="3.30.565.10:FF:000010">
    <property type="entry name" value="Sensor histidine kinase RcsC"/>
    <property type="match status" value="1"/>
</dbReference>
<dbReference type="Gene3D" id="3.30.70.1230">
    <property type="entry name" value="Nucleotide cyclase"/>
    <property type="match status" value="1"/>
</dbReference>
<dbReference type="Pfam" id="PF00672">
    <property type="entry name" value="HAMP"/>
    <property type="match status" value="1"/>
</dbReference>
<dbReference type="InterPro" id="IPR003660">
    <property type="entry name" value="HAMP_dom"/>
</dbReference>
<dbReference type="GO" id="GO:0005886">
    <property type="term" value="C:plasma membrane"/>
    <property type="evidence" value="ECO:0007669"/>
    <property type="project" value="UniProtKB-SubCell"/>
</dbReference>
<dbReference type="Pfam" id="PF00512">
    <property type="entry name" value="HisKA"/>
    <property type="match status" value="1"/>
</dbReference>
<evidence type="ECO:0000256" key="8">
    <source>
        <dbReference type="ARBA" id="ARBA00022692"/>
    </source>
</evidence>
<dbReference type="GO" id="GO:0004016">
    <property type="term" value="F:adenylate cyclase activity"/>
    <property type="evidence" value="ECO:0007669"/>
    <property type="project" value="UniProtKB-ARBA"/>
</dbReference>
<dbReference type="InterPro" id="IPR003594">
    <property type="entry name" value="HATPase_dom"/>
</dbReference>
<dbReference type="InterPro" id="IPR019734">
    <property type="entry name" value="TPR_rpt"/>
</dbReference>
<feature type="modified residue" description="4-aspartylphosphate" evidence="14">
    <location>
        <position position="820"/>
    </location>
</feature>
<dbReference type="EMBL" id="JAZBJZ010000176">
    <property type="protein sequence ID" value="MEE3719825.1"/>
    <property type="molecule type" value="Genomic_DNA"/>
</dbReference>
<dbReference type="GO" id="GO:0000155">
    <property type="term" value="F:phosphorelay sensor kinase activity"/>
    <property type="evidence" value="ECO:0007669"/>
    <property type="project" value="InterPro"/>
</dbReference>
<keyword evidence="7" id="KW-0808">Transferase</keyword>
<dbReference type="InterPro" id="IPR011006">
    <property type="entry name" value="CheY-like_superfamily"/>
</dbReference>
<dbReference type="PANTHER" id="PTHR43047">
    <property type="entry name" value="TWO-COMPONENT HISTIDINE PROTEIN KINASE"/>
    <property type="match status" value="1"/>
</dbReference>
<dbReference type="RefSeq" id="WP_330486262.1">
    <property type="nucleotide sequence ID" value="NZ_JAZBJZ010000176.1"/>
</dbReference>
<evidence type="ECO:0000256" key="17">
    <source>
        <dbReference type="SAM" id="Phobius"/>
    </source>
</evidence>
<dbReference type="InterPro" id="IPR000700">
    <property type="entry name" value="PAS-assoc_C"/>
</dbReference>
<dbReference type="PROSITE" id="PS50125">
    <property type="entry name" value="GUANYLATE_CYCLASE_2"/>
    <property type="match status" value="1"/>
</dbReference>
<feature type="domain" description="Response regulatory" evidence="19">
    <location>
        <begin position="770"/>
        <end position="887"/>
    </location>
</feature>
<dbReference type="Pfam" id="PF02743">
    <property type="entry name" value="dCache_1"/>
    <property type="match status" value="1"/>
</dbReference>